<proteinExistence type="predicted"/>
<evidence type="ECO:0000259" key="1">
    <source>
        <dbReference type="Pfam" id="PF00668"/>
    </source>
</evidence>
<dbReference type="GO" id="GO:0043041">
    <property type="term" value="P:amino acid activation for nonribosomal peptide biosynthetic process"/>
    <property type="evidence" value="ECO:0007669"/>
    <property type="project" value="TreeGrafter"/>
</dbReference>
<sequence>MISSVGARAGEGAPGVALLPQAAEWFSQYDGDRNWFYVPSPFVFRIAIPLPTEVLANAVTAVLSLYDAFTCRFVPVGDGWQQIFGAAPPPTCEQLELPWPLDGEDWIPGALRTMLTGDDGPIDIETGRLARVAVVESMPGVHHLLIICHHLALDASSWRLIAADLLTFLTDKRLPPRRPPLHDTAAALRSLADAPEVAAEQAHWLSLGLNAGALPPADRNGVPDRIRDVRITRRSLGQPETAALIRTAVRNGLRPGELLSLAGAVGALDVFDNDVIAVDNTIRGRDLPNVQHLREVVGWLSTYAPFVLHRSARGDEPALFAYARAHMVELTGRGHSFGLLKYLSSEATTRARLSALTKPIITCNYVGTTDGMATDASVQLVEFAGFDRLDVDSTPSHPLFITAEVSRQQMTIQLAYSARRFESTTAEAFLDAVHAFLKRSAEL</sequence>
<dbReference type="GO" id="GO:0044550">
    <property type="term" value="P:secondary metabolite biosynthetic process"/>
    <property type="evidence" value="ECO:0007669"/>
    <property type="project" value="TreeGrafter"/>
</dbReference>
<dbReference type="PANTHER" id="PTHR45527:SF1">
    <property type="entry name" value="FATTY ACID SYNTHASE"/>
    <property type="match status" value="1"/>
</dbReference>
<dbReference type="EMBL" id="BMSA01000040">
    <property type="protein sequence ID" value="GGT92092.1"/>
    <property type="molecule type" value="Genomic_DNA"/>
</dbReference>
<gene>
    <name evidence="2" type="ORF">GCM10010226_82600</name>
</gene>
<accession>A0A918M114</accession>
<evidence type="ECO:0000313" key="3">
    <source>
        <dbReference type="Proteomes" id="UP000646776"/>
    </source>
</evidence>
<name>A0A918M114_9ACTN</name>
<dbReference type="InterPro" id="IPR001242">
    <property type="entry name" value="Condensation_dom"/>
</dbReference>
<dbReference type="Pfam" id="PF00668">
    <property type="entry name" value="Condensation"/>
    <property type="match status" value="1"/>
</dbReference>
<keyword evidence="3" id="KW-1185">Reference proteome</keyword>
<dbReference type="Proteomes" id="UP000646776">
    <property type="component" value="Unassembled WGS sequence"/>
</dbReference>
<comment type="caution">
    <text evidence="2">The sequence shown here is derived from an EMBL/GenBank/DDBJ whole genome shotgun (WGS) entry which is preliminary data.</text>
</comment>
<dbReference type="AlphaFoldDB" id="A0A918M114"/>
<dbReference type="RefSeq" id="WP_189717764.1">
    <property type="nucleotide sequence ID" value="NZ_BMSA01000040.1"/>
</dbReference>
<dbReference type="GO" id="GO:0031177">
    <property type="term" value="F:phosphopantetheine binding"/>
    <property type="evidence" value="ECO:0007669"/>
    <property type="project" value="TreeGrafter"/>
</dbReference>
<organism evidence="2 3">
    <name type="scientific">Streptomyces phaeofaciens</name>
    <dbReference type="NCBI Taxonomy" id="68254"/>
    <lineage>
        <taxon>Bacteria</taxon>
        <taxon>Bacillati</taxon>
        <taxon>Actinomycetota</taxon>
        <taxon>Actinomycetes</taxon>
        <taxon>Kitasatosporales</taxon>
        <taxon>Streptomycetaceae</taxon>
        <taxon>Streptomyces</taxon>
    </lineage>
</organism>
<feature type="domain" description="Condensation" evidence="1">
    <location>
        <begin position="40"/>
        <end position="440"/>
    </location>
</feature>
<reference evidence="2" key="2">
    <citation type="submission" date="2020-09" db="EMBL/GenBank/DDBJ databases">
        <authorList>
            <person name="Sun Q."/>
            <person name="Ohkuma M."/>
        </authorList>
    </citation>
    <scope>NUCLEOTIDE SEQUENCE</scope>
    <source>
        <strain evidence="2">JCM 4125</strain>
    </source>
</reference>
<dbReference type="Gene3D" id="3.30.559.30">
    <property type="entry name" value="Nonribosomal peptide synthetase, condensation domain"/>
    <property type="match status" value="1"/>
</dbReference>
<dbReference type="GO" id="GO:0008610">
    <property type="term" value="P:lipid biosynthetic process"/>
    <property type="evidence" value="ECO:0007669"/>
    <property type="project" value="UniProtKB-ARBA"/>
</dbReference>
<dbReference type="PANTHER" id="PTHR45527">
    <property type="entry name" value="NONRIBOSOMAL PEPTIDE SYNTHETASE"/>
    <property type="match status" value="1"/>
</dbReference>
<protein>
    <recommendedName>
        <fullName evidence="1">Condensation domain-containing protein</fullName>
    </recommendedName>
</protein>
<dbReference type="Gene3D" id="3.30.559.10">
    <property type="entry name" value="Chloramphenicol acetyltransferase-like domain"/>
    <property type="match status" value="1"/>
</dbReference>
<reference evidence="2" key="1">
    <citation type="journal article" date="2014" name="Int. J. Syst. Evol. Microbiol.">
        <title>Complete genome sequence of Corynebacterium casei LMG S-19264T (=DSM 44701T), isolated from a smear-ripened cheese.</title>
        <authorList>
            <consortium name="US DOE Joint Genome Institute (JGI-PGF)"/>
            <person name="Walter F."/>
            <person name="Albersmeier A."/>
            <person name="Kalinowski J."/>
            <person name="Ruckert C."/>
        </authorList>
    </citation>
    <scope>NUCLEOTIDE SEQUENCE</scope>
    <source>
        <strain evidence="2">JCM 4125</strain>
    </source>
</reference>
<dbReference type="InterPro" id="IPR023213">
    <property type="entry name" value="CAT-like_dom_sf"/>
</dbReference>
<dbReference type="GO" id="GO:0005737">
    <property type="term" value="C:cytoplasm"/>
    <property type="evidence" value="ECO:0007669"/>
    <property type="project" value="TreeGrafter"/>
</dbReference>
<dbReference type="GO" id="GO:0003824">
    <property type="term" value="F:catalytic activity"/>
    <property type="evidence" value="ECO:0007669"/>
    <property type="project" value="InterPro"/>
</dbReference>
<dbReference type="SUPFAM" id="SSF52777">
    <property type="entry name" value="CoA-dependent acyltransferases"/>
    <property type="match status" value="2"/>
</dbReference>
<evidence type="ECO:0000313" key="2">
    <source>
        <dbReference type="EMBL" id="GGT92092.1"/>
    </source>
</evidence>